<evidence type="ECO:0000256" key="1">
    <source>
        <dbReference type="SAM" id="MobiDB-lite"/>
    </source>
</evidence>
<reference evidence="2" key="4">
    <citation type="submission" date="2019-03" db="UniProtKB">
        <authorList>
            <consortium name="EnsemblPlants"/>
        </authorList>
    </citation>
    <scope>IDENTIFICATION</scope>
</reference>
<sequence>FPTNHCPLAVPPNHFSPHRVRSRSFEELGFPVPTDGRRRRGAAPSPAPAGADRRRGAGARALGPRPDAGAGARPLRRGGSPPLPGLRGRVGHLRGHGWTDRGEPRLGRELRPLPLPRGPHVRGPQGPHLQHPCAGRASRPVDVRGLRVCTCIWIHFGIQEERPRNIHAGVGCSRSGFRAPRCLDWLRMWPSSF</sequence>
<feature type="compositionally biased region" description="Low complexity" evidence="1">
    <location>
        <begin position="58"/>
        <end position="80"/>
    </location>
</feature>
<dbReference type="EnsemblPlants" id="AET2Gv20242000.5">
    <property type="protein sequence ID" value="AET2Gv20242000.5"/>
    <property type="gene ID" value="AET2Gv20242000"/>
</dbReference>
<proteinExistence type="predicted"/>
<reference evidence="3" key="1">
    <citation type="journal article" date="2014" name="Science">
        <title>Ancient hybridizations among the ancestral genomes of bread wheat.</title>
        <authorList>
            <consortium name="International Wheat Genome Sequencing Consortium,"/>
            <person name="Marcussen T."/>
            <person name="Sandve S.R."/>
            <person name="Heier L."/>
            <person name="Spannagl M."/>
            <person name="Pfeifer M."/>
            <person name="Jakobsen K.S."/>
            <person name="Wulff B.B."/>
            <person name="Steuernagel B."/>
            <person name="Mayer K.F."/>
            <person name="Olsen O.A."/>
        </authorList>
    </citation>
    <scope>NUCLEOTIDE SEQUENCE [LARGE SCALE GENOMIC DNA]</scope>
    <source>
        <strain evidence="3">cv. AL8/78</strain>
    </source>
</reference>
<evidence type="ECO:0000313" key="2">
    <source>
        <dbReference type="EnsemblPlants" id="AET2Gv20242000.5"/>
    </source>
</evidence>
<dbReference type="Gramene" id="AET2Gv20242000.5">
    <property type="protein sequence ID" value="AET2Gv20242000.5"/>
    <property type="gene ID" value="AET2Gv20242000"/>
</dbReference>
<reference evidence="2" key="5">
    <citation type="journal article" date="2021" name="G3 (Bethesda)">
        <title>Aegilops tauschii genome assembly Aet v5.0 features greater sequence contiguity and improved annotation.</title>
        <authorList>
            <person name="Wang L."/>
            <person name="Zhu T."/>
            <person name="Rodriguez J.C."/>
            <person name="Deal K.R."/>
            <person name="Dubcovsky J."/>
            <person name="McGuire P.E."/>
            <person name="Lux T."/>
            <person name="Spannagl M."/>
            <person name="Mayer K.F.X."/>
            <person name="Baldrich P."/>
            <person name="Meyers B.C."/>
            <person name="Huo N."/>
            <person name="Gu Y.Q."/>
            <person name="Zhou H."/>
            <person name="Devos K.M."/>
            <person name="Bennetzen J.L."/>
            <person name="Unver T."/>
            <person name="Budak H."/>
            <person name="Gulick P.J."/>
            <person name="Galiba G."/>
            <person name="Kalapos B."/>
            <person name="Nelson D.R."/>
            <person name="Li P."/>
            <person name="You F.M."/>
            <person name="Luo M.C."/>
            <person name="Dvorak J."/>
        </authorList>
    </citation>
    <scope>NUCLEOTIDE SEQUENCE [LARGE SCALE GENOMIC DNA]</scope>
    <source>
        <strain evidence="2">cv. AL8/78</strain>
    </source>
</reference>
<organism evidence="2 3">
    <name type="scientific">Aegilops tauschii subsp. strangulata</name>
    <name type="common">Goatgrass</name>
    <dbReference type="NCBI Taxonomy" id="200361"/>
    <lineage>
        <taxon>Eukaryota</taxon>
        <taxon>Viridiplantae</taxon>
        <taxon>Streptophyta</taxon>
        <taxon>Embryophyta</taxon>
        <taxon>Tracheophyta</taxon>
        <taxon>Spermatophyta</taxon>
        <taxon>Magnoliopsida</taxon>
        <taxon>Liliopsida</taxon>
        <taxon>Poales</taxon>
        <taxon>Poaceae</taxon>
        <taxon>BOP clade</taxon>
        <taxon>Pooideae</taxon>
        <taxon>Triticodae</taxon>
        <taxon>Triticeae</taxon>
        <taxon>Triticinae</taxon>
        <taxon>Aegilops</taxon>
    </lineage>
</organism>
<name>A0A453ARU4_AEGTS</name>
<protein>
    <submittedName>
        <fullName evidence="2">Uncharacterized protein</fullName>
    </submittedName>
</protein>
<dbReference type="Proteomes" id="UP000015105">
    <property type="component" value="Chromosome 2D"/>
</dbReference>
<feature type="compositionally biased region" description="Basic and acidic residues" evidence="1">
    <location>
        <begin position="97"/>
        <end position="111"/>
    </location>
</feature>
<reference evidence="3" key="2">
    <citation type="journal article" date="2017" name="Nat. Plants">
        <title>The Aegilops tauschii genome reveals multiple impacts of transposons.</title>
        <authorList>
            <person name="Zhao G."/>
            <person name="Zou C."/>
            <person name="Li K."/>
            <person name="Wang K."/>
            <person name="Li T."/>
            <person name="Gao L."/>
            <person name="Zhang X."/>
            <person name="Wang H."/>
            <person name="Yang Z."/>
            <person name="Liu X."/>
            <person name="Jiang W."/>
            <person name="Mao L."/>
            <person name="Kong X."/>
            <person name="Jiao Y."/>
            <person name="Jia J."/>
        </authorList>
    </citation>
    <scope>NUCLEOTIDE SEQUENCE [LARGE SCALE GENOMIC DNA]</scope>
    <source>
        <strain evidence="3">cv. AL8/78</strain>
    </source>
</reference>
<feature type="region of interest" description="Disordered" evidence="1">
    <location>
        <begin position="29"/>
        <end position="133"/>
    </location>
</feature>
<evidence type="ECO:0000313" key="3">
    <source>
        <dbReference type="Proteomes" id="UP000015105"/>
    </source>
</evidence>
<reference evidence="2" key="3">
    <citation type="journal article" date="2017" name="Nature">
        <title>Genome sequence of the progenitor of the wheat D genome Aegilops tauschii.</title>
        <authorList>
            <person name="Luo M.C."/>
            <person name="Gu Y.Q."/>
            <person name="Puiu D."/>
            <person name="Wang H."/>
            <person name="Twardziok S.O."/>
            <person name="Deal K.R."/>
            <person name="Huo N."/>
            <person name="Zhu T."/>
            <person name="Wang L."/>
            <person name="Wang Y."/>
            <person name="McGuire P.E."/>
            <person name="Liu S."/>
            <person name="Long H."/>
            <person name="Ramasamy R.K."/>
            <person name="Rodriguez J.C."/>
            <person name="Van S.L."/>
            <person name="Yuan L."/>
            <person name="Wang Z."/>
            <person name="Xia Z."/>
            <person name="Xiao L."/>
            <person name="Anderson O.D."/>
            <person name="Ouyang S."/>
            <person name="Liang Y."/>
            <person name="Zimin A.V."/>
            <person name="Pertea G."/>
            <person name="Qi P."/>
            <person name="Bennetzen J.L."/>
            <person name="Dai X."/>
            <person name="Dawson M.W."/>
            <person name="Muller H.G."/>
            <person name="Kugler K."/>
            <person name="Rivarola-Duarte L."/>
            <person name="Spannagl M."/>
            <person name="Mayer K.F.X."/>
            <person name="Lu F.H."/>
            <person name="Bevan M.W."/>
            <person name="Leroy P."/>
            <person name="Li P."/>
            <person name="You F.M."/>
            <person name="Sun Q."/>
            <person name="Liu Z."/>
            <person name="Lyons E."/>
            <person name="Wicker T."/>
            <person name="Salzberg S.L."/>
            <person name="Devos K.M."/>
            <person name="Dvorak J."/>
        </authorList>
    </citation>
    <scope>NUCLEOTIDE SEQUENCE [LARGE SCALE GENOMIC DNA]</scope>
    <source>
        <strain evidence="2">cv. AL8/78</strain>
    </source>
</reference>
<accession>A0A453ARU4</accession>
<feature type="region of interest" description="Disordered" evidence="1">
    <location>
        <begin position="1"/>
        <end position="20"/>
    </location>
</feature>
<keyword evidence="3" id="KW-1185">Reference proteome</keyword>
<dbReference type="AlphaFoldDB" id="A0A453ARU4"/>